<dbReference type="AlphaFoldDB" id="A0A194X0K4"/>
<sequence>MASTTTKIATSMSATKSAAPSFPTVCYDVDTIPPWPVGFAVSFTILIVIVICIILVYSTIYLRRRLFKILEDRPEEELAERVRIQSQRALF</sequence>
<evidence type="ECO:0000256" key="1">
    <source>
        <dbReference type="SAM" id="Phobius"/>
    </source>
</evidence>
<gene>
    <name evidence="2" type="ORF">LY89DRAFT_687110</name>
</gene>
<feature type="transmembrane region" description="Helical" evidence="1">
    <location>
        <begin position="37"/>
        <end position="60"/>
    </location>
</feature>
<dbReference type="GeneID" id="28825153"/>
<dbReference type="InParanoid" id="A0A194X0K4"/>
<dbReference type="EMBL" id="KQ947421">
    <property type="protein sequence ID" value="KUJ13728.1"/>
    <property type="molecule type" value="Genomic_DNA"/>
</dbReference>
<name>A0A194X0K4_MOLSC</name>
<accession>A0A194X0K4</accession>
<dbReference type="RefSeq" id="XP_018068083.1">
    <property type="nucleotide sequence ID" value="XM_018215427.1"/>
</dbReference>
<keyword evidence="1" id="KW-1133">Transmembrane helix</keyword>
<proteinExistence type="predicted"/>
<dbReference type="Proteomes" id="UP000070700">
    <property type="component" value="Unassembled WGS sequence"/>
</dbReference>
<reference evidence="2 3" key="1">
    <citation type="submission" date="2015-10" db="EMBL/GenBank/DDBJ databases">
        <title>Full genome of DAOMC 229536 Phialocephala scopiformis, a fungal endophyte of spruce producing the potent anti-insectan compound rugulosin.</title>
        <authorList>
            <consortium name="DOE Joint Genome Institute"/>
            <person name="Walker A.K."/>
            <person name="Frasz S.L."/>
            <person name="Seifert K.A."/>
            <person name="Miller J.D."/>
            <person name="Mondo S.J."/>
            <person name="Labutti K."/>
            <person name="Lipzen A."/>
            <person name="Dockter R."/>
            <person name="Kennedy M."/>
            <person name="Grigoriev I.V."/>
            <person name="Spatafora J.W."/>
        </authorList>
    </citation>
    <scope>NUCLEOTIDE SEQUENCE [LARGE SCALE GENOMIC DNA]</scope>
    <source>
        <strain evidence="2 3">CBS 120377</strain>
    </source>
</reference>
<keyword evidence="1" id="KW-0812">Transmembrane</keyword>
<protein>
    <submittedName>
        <fullName evidence="2">Uncharacterized protein</fullName>
    </submittedName>
</protein>
<keyword evidence="1" id="KW-0472">Membrane</keyword>
<keyword evidence="3" id="KW-1185">Reference proteome</keyword>
<organism evidence="2 3">
    <name type="scientific">Mollisia scopiformis</name>
    <name type="common">Conifer needle endophyte fungus</name>
    <name type="synonym">Phialocephala scopiformis</name>
    <dbReference type="NCBI Taxonomy" id="149040"/>
    <lineage>
        <taxon>Eukaryota</taxon>
        <taxon>Fungi</taxon>
        <taxon>Dikarya</taxon>
        <taxon>Ascomycota</taxon>
        <taxon>Pezizomycotina</taxon>
        <taxon>Leotiomycetes</taxon>
        <taxon>Helotiales</taxon>
        <taxon>Mollisiaceae</taxon>
        <taxon>Mollisia</taxon>
    </lineage>
</organism>
<evidence type="ECO:0000313" key="3">
    <source>
        <dbReference type="Proteomes" id="UP000070700"/>
    </source>
</evidence>
<dbReference type="KEGG" id="psco:LY89DRAFT_687110"/>
<evidence type="ECO:0000313" key="2">
    <source>
        <dbReference type="EMBL" id="KUJ13728.1"/>
    </source>
</evidence>